<organism evidence="19 20">
    <name type="scientific">Xylophilus ampelinus</name>
    <dbReference type="NCBI Taxonomy" id="54067"/>
    <lineage>
        <taxon>Bacteria</taxon>
        <taxon>Pseudomonadati</taxon>
        <taxon>Pseudomonadota</taxon>
        <taxon>Betaproteobacteria</taxon>
        <taxon>Burkholderiales</taxon>
        <taxon>Xylophilus</taxon>
    </lineage>
</organism>
<evidence type="ECO:0000256" key="3">
    <source>
        <dbReference type="ARBA" id="ARBA00008061"/>
    </source>
</evidence>
<evidence type="ECO:0000256" key="6">
    <source>
        <dbReference type="ARBA" id="ARBA00022490"/>
    </source>
</evidence>
<dbReference type="PANTHER" id="PTHR43651:SF11">
    <property type="entry name" value="MALTO-OLIGOSYLTREHALOSE TREHALOHYDROLASE"/>
    <property type="match status" value="1"/>
</dbReference>
<comment type="similarity">
    <text evidence="3 14">Belongs to the glycosyl hydrolase 13 family.</text>
</comment>
<dbReference type="InterPro" id="IPR012768">
    <property type="entry name" value="Trehalose_TreZ"/>
</dbReference>
<evidence type="ECO:0000256" key="17">
    <source>
        <dbReference type="PIRSR" id="PIRSR006337-3"/>
    </source>
</evidence>
<dbReference type="RefSeq" id="WP_110466850.1">
    <property type="nucleotide sequence ID" value="NZ_JAMOFZ010000030.1"/>
</dbReference>
<dbReference type="InterPro" id="IPR017853">
    <property type="entry name" value="GH"/>
</dbReference>
<evidence type="ECO:0000256" key="4">
    <source>
        <dbReference type="ARBA" id="ARBA00012268"/>
    </source>
</evidence>
<proteinExistence type="inferred from homology"/>
<protein>
    <recommendedName>
        <fullName evidence="5 13">Malto-oligosyltrehalose trehalohydrolase</fullName>
        <shortName evidence="14">MTHase</shortName>
        <ecNumber evidence="4 13">3.2.1.141</ecNumber>
    </recommendedName>
    <alternativeName>
        <fullName evidence="11 14">4-alpha-D-((1-&gt;4)-alpha-D-glucano)trehalose trehalohydrolase</fullName>
    </alternativeName>
    <alternativeName>
        <fullName evidence="10 14">Maltooligosyl trehalose trehalohydrolase</fullName>
    </alternativeName>
</protein>
<evidence type="ECO:0000256" key="1">
    <source>
        <dbReference type="ARBA" id="ARBA00004496"/>
    </source>
</evidence>
<dbReference type="Gene3D" id="1.10.10.760">
    <property type="entry name" value="E-set domains of sugar-utilizing enzymes"/>
    <property type="match status" value="1"/>
</dbReference>
<dbReference type="Pfam" id="PF02922">
    <property type="entry name" value="CBM_48"/>
    <property type="match status" value="1"/>
</dbReference>
<feature type="site" description="Transition state stabilizer" evidence="17">
    <location>
        <position position="411"/>
    </location>
</feature>
<dbReference type="SMART" id="SM00642">
    <property type="entry name" value="Aamy"/>
    <property type="match status" value="1"/>
</dbReference>
<dbReference type="SUPFAM" id="SSF81296">
    <property type="entry name" value="E set domains"/>
    <property type="match status" value="1"/>
</dbReference>
<comment type="subcellular location">
    <subcellularLocation>
        <location evidence="1 15">Cytoplasm</location>
    </subcellularLocation>
</comment>
<dbReference type="Gene3D" id="3.20.20.80">
    <property type="entry name" value="Glycosidases"/>
    <property type="match status" value="1"/>
</dbReference>
<evidence type="ECO:0000256" key="8">
    <source>
        <dbReference type="ARBA" id="ARBA00023277"/>
    </source>
</evidence>
<keyword evidence="8" id="KW-0119">Carbohydrate metabolism</keyword>
<dbReference type="PIRSF" id="PIRSF006337">
    <property type="entry name" value="Trehalose_TreZ"/>
    <property type="match status" value="1"/>
</dbReference>
<feature type="binding site" evidence="16">
    <location>
        <begin position="339"/>
        <end position="343"/>
    </location>
    <ligand>
        <name>substrate</name>
    </ligand>
</feature>
<feature type="active site" description="Proton donor" evidence="15">
    <location>
        <position position="318"/>
    </location>
</feature>
<dbReference type="InterPro" id="IPR044901">
    <property type="entry name" value="Trehalose_TreZ_E-set_sf"/>
</dbReference>
<gene>
    <name evidence="19" type="ORF">DFQ15_1319</name>
</gene>
<evidence type="ECO:0000256" key="9">
    <source>
        <dbReference type="ARBA" id="ARBA00023295"/>
    </source>
</evidence>
<dbReference type="Pfam" id="PF00128">
    <property type="entry name" value="Alpha-amylase"/>
    <property type="match status" value="1"/>
</dbReference>
<evidence type="ECO:0000256" key="14">
    <source>
        <dbReference type="PIRNR" id="PIRNR006337"/>
    </source>
</evidence>
<feature type="domain" description="Glycosyl hydrolase family 13 catalytic" evidence="18">
    <location>
        <begin position="136"/>
        <end position="491"/>
    </location>
</feature>
<comment type="pathway">
    <text evidence="2 14">Glycan biosynthesis; trehalose biosynthesis.</text>
</comment>
<evidence type="ECO:0000256" key="13">
    <source>
        <dbReference type="NCBIfam" id="TIGR02402"/>
    </source>
</evidence>
<dbReference type="OrthoDB" id="9800174at2"/>
<comment type="caution">
    <text evidence="19">The sequence shown here is derived from an EMBL/GenBank/DDBJ whole genome shotgun (WGS) entry which is preliminary data.</text>
</comment>
<evidence type="ECO:0000313" key="20">
    <source>
        <dbReference type="Proteomes" id="UP000247540"/>
    </source>
</evidence>
<dbReference type="CDD" id="cd02853">
    <property type="entry name" value="E_set_MTHase_like_N"/>
    <property type="match status" value="1"/>
</dbReference>
<dbReference type="EC" id="3.2.1.141" evidence="4 13"/>
<comment type="catalytic activity">
    <reaction evidence="12 14">
        <text>hydrolysis of (1-&gt;4)-alpha-D-glucosidic linkage in 4-alpha-D-[(1-&gt;4)-alpha-D-glucanosyl]n trehalose to yield trehalose and (1-&gt;4)-alpha-D-glucan.</text>
        <dbReference type="EC" id="3.2.1.141"/>
    </reaction>
</comment>
<dbReference type="CDD" id="cd11325">
    <property type="entry name" value="AmyAc_GTHase"/>
    <property type="match status" value="1"/>
</dbReference>
<keyword evidence="9 14" id="KW-0326">Glycosidase</keyword>
<feature type="binding site" evidence="16">
    <location>
        <begin position="410"/>
        <end position="415"/>
    </location>
    <ligand>
        <name>substrate</name>
    </ligand>
</feature>
<dbReference type="AlphaFoldDB" id="A0A318SPS4"/>
<dbReference type="GO" id="GO:0005992">
    <property type="term" value="P:trehalose biosynthetic process"/>
    <property type="evidence" value="ECO:0007669"/>
    <property type="project" value="UniProtKB-UniRule"/>
</dbReference>
<keyword evidence="6" id="KW-0963">Cytoplasm</keyword>
<evidence type="ECO:0000256" key="5">
    <source>
        <dbReference type="ARBA" id="ARBA00015938"/>
    </source>
</evidence>
<name>A0A318SPS4_9BURK</name>
<dbReference type="Gene3D" id="2.60.40.10">
    <property type="entry name" value="Immunoglobulins"/>
    <property type="match status" value="1"/>
</dbReference>
<dbReference type="GO" id="GO:0033942">
    <property type="term" value="F:4-alpha-D-(1-&gt;4)-alpha-D-glucanotrehalose trehalohydrolase activity"/>
    <property type="evidence" value="ECO:0007669"/>
    <property type="project" value="UniProtKB-EC"/>
</dbReference>
<keyword evidence="7 14" id="KW-0378">Hydrolase</keyword>
<evidence type="ECO:0000256" key="11">
    <source>
        <dbReference type="ARBA" id="ARBA00033284"/>
    </source>
</evidence>
<dbReference type="SUPFAM" id="SSF51445">
    <property type="entry name" value="(Trans)glycosidases"/>
    <property type="match status" value="1"/>
</dbReference>
<dbReference type="EMBL" id="QJTC01000031">
    <property type="protein sequence ID" value="PYE73801.1"/>
    <property type="molecule type" value="Genomic_DNA"/>
</dbReference>
<keyword evidence="20" id="KW-1185">Reference proteome</keyword>
<evidence type="ECO:0000259" key="18">
    <source>
        <dbReference type="SMART" id="SM00642"/>
    </source>
</evidence>
<dbReference type="GO" id="GO:0005737">
    <property type="term" value="C:cytoplasm"/>
    <property type="evidence" value="ECO:0007669"/>
    <property type="project" value="UniProtKB-SubCell"/>
</dbReference>
<feature type="active site" description="Nucleophile" evidence="15">
    <location>
        <position position="283"/>
    </location>
</feature>
<dbReference type="InterPro" id="IPR014756">
    <property type="entry name" value="Ig_E-set"/>
</dbReference>
<evidence type="ECO:0000256" key="10">
    <source>
        <dbReference type="ARBA" id="ARBA00032057"/>
    </source>
</evidence>
<dbReference type="InterPro" id="IPR006047">
    <property type="entry name" value="GH13_cat_dom"/>
</dbReference>
<dbReference type="Proteomes" id="UP000247540">
    <property type="component" value="Unassembled WGS sequence"/>
</dbReference>
<evidence type="ECO:0000256" key="7">
    <source>
        <dbReference type="ARBA" id="ARBA00022801"/>
    </source>
</evidence>
<evidence type="ECO:0000256" key="15">
    <source>
        <dbReference type="PIRSR" id="PIRSR006337-1"/>
    </source>
</evidence>
<dbReference type="PANTHER" id="PTHR43651">
    <property type="entry name" value="1,4-ALPHA-GLUCAN-BRANCHING ENZYME"/>
    <property type="match status" value="1"/>
</dbReference>
<reference evidence="19 20" key="1">
    <citation type="submission" date="2018-06" db="EMBL/GenBank/DDBJ databases">
        <title>Genomic Encyclopedia of Type Strains, Phase III (KMG-III): the genomes of soil and plant-associated and newly described type strains.</title>
        <authorList>
            <person name="Whitman W."/>
        </authorList>
    </citation>
    <scope>NUCLEOTIDE SEQUENCE [LARGE SCALE GENOMIC DNA]</scope>
    <source>
        <strain evidence="19 20">CECT 7646</strain>
    </source>
</reference>
<dbReference type="UniPathway" id="UPA00299"/>
<dbReference type="InterPro" id="IPR013783">
    <property type="entry name" value="Ig-like_fold"/>
</dbReference>
<feature type="binding site" evidence="16">
    <location>
        <begin position="281"/>
        <end position="286"/>
    </location>
    <ligand>
        <name>substrate</name>
    </ligand>
</feature>
<evidence type="ECO:0000256" key="12">
    <source>
        <dbReference type="ARBA" id="ARBA00034013"/>
    </source>
</evidence>
<evidence type="ECO:0000256" key="16">
    <source>
        <dbReference type="PIRSR" id="PIRSR006337-2"/>
    </source>
</evidence>
<evidence type="ECO:0000313" key="19">
    <source>
        <dbReference type="EMBL" id="PYE73801.1"/>
    </source>
</evidence>
<accession>A0A318SPS4</accession>
<dbReference type="InterPro" id="IPR004193">
    <property type="entry name" value="Glyco_hydro_13_N"/>
</dbReference>
<sequence>MTEAVHAPASHGNSGRHAHAMPFGATLLPHGGVRFRLWAPALKTAELLVHDSEDGGALRAHAATAAQGGWFECTVSDAAAGTLYQWRVADGLVVPDPASRFNPKGVHGPSCVVDPCRFAWDTDWRGRPWAEAVIYEMHVGTFTPEGTYAAAEAKLEELARTGITAVELMPLSDFPGAFGWGYDGVLPFAPHAPYGDPEALKRFIQSAHRQGLMVFLDVVYNHFGPDGNYLGTYAPQFFSQVHRNPWGNSLNFDREGSDTVRDFFVQNALYWLQEYRFDGLRLDAIHAIVDDSALDVIDELAHRVRDGSPDRHVHLVLENEDNGRHRLPSAGRYDAQWNDDFHHVMHVVLTGEDAGYYRDYGDRPVALLARSLANGFLWEGAERSPQGARQELQQAPAQPLGAMVNFLNNHDQSGNRAFGERMVEMVPPASVPVATALVLLTPATPMLFAGEEFGARTPFLYFADWKGDLRDAVTEGRLRDFGHFAKRANGETGEPPAPCERSTFEASRLDWAFAASESGQAVRGFIARVLVARRSWFVPRQSRLRTGAHETHMLGERTFVLRWRYHGGEAIELQANMQAAPWTAGQVSPWSPLADAESVFAVDAIEPTVWAPWSARWTWGRET</sequence>
<dbReference type="NCBIfam" id="TIGR02402">
    <property type="entry name" value="trehalose_TreZ"/>
    <property type="match status" value="1"/>
</dbReference>
<evidence type="ECO:0000256" key="2">
    <source>
        <dbReference type="ARBA" id="ARBA00005199"/>
    </source>
</evidence>